<keyword evidence="8 10" id="KW-0503">Monooxygenase</keyword>
<keyword evidence="4 9" id="KW-0349">Heme</keyword>
<evidence type="ECO:0000313" key="12">
    <source>
        <dbReference type="Proteomes" id="UP000305948"/>
    </source>
</evidence>
<proteinExistence type="inferred from homology"/>
<comment type="similarity">
    <text evidence="3 10">Belongs to the cytochrome P450 family.</text>
</comment>
<evidence type="ECO:0000256" key="3">
    <source>
        <dbReference type="ARBA" id="ARBA00010617"/>
    </source>
</evidence>
<dbReference type="Proteomes" id="UP000305948">
    <property type="component" value="Unassembled WGS sequence"/>
</dbReference>
<dbReference type="InterPro" id="IPR050364">
    <property type="entry name" value="Cytochrome_P450_fung"/>
</dbReference>
<sequence length="511" mass="57299">MGLSLLSPFLGLGVFLLLLKAYFSKRALNPTGLPYPPGPKPSPIIGNLLDVPKKDSWKTYKSWGELVHLTVFSQHFIVLNSMRVAVDLLEKRSKKYSDRPVVPMITMTGWDWNIGLMPYGDAWRHRRREFHQQFKSDKSVEYYPTIMTKAHEFIIKLLISPEVSLSHIRDYPGSIIMSIVYNYKVASENDHFVGISEKAVEMLSGSSFPGAAIVNGLPILQNLPSWLPGMGFKRYAEHCKTLMTEMKNAPFQFVKDRLKSGTPTRCLATNLIDRLPGSYENLKPETEEIIKDVCAIAYAAGADTTVASIKTGFLAMCLYPDARRKAQSELDAVVGPSRLPTFDDRKSLPYVEAFVWEVLRWHPVAPLSVARSVYEDDIYKGKFLPKGAIVLMNTWAIYHNEETYPEPDVFKPERFLHPDGTLSDSYPIATFGAGRRICPGRHLADATVWAALALVLAAFDVDKAKDEHGNVIDVPELYFDGLVSHPVPFPCRVSPRSEEAKSLVRGVGRHG</sequence>
<dbReference type="InterPro" id="IPR036396">
    <property type="entry name" value="Cyt_P450_sf"/>
</dbReference>
<accession>A0A5C3NBH1</accession>
<evidence type="ECO:0000256" key="6">
    <source>
        <dbReference type="ARBA" id="ARBA00023002"/>
    </source>
</evidence>
<evidence type="ECO:0000256" key="8">
    <source>
        <dbReference type="ARBA" id="ARBA00023033"/>
    </source>
</evidence>
<comment type="pathway">
    <text evidence="2">Secondary metabolite biosynthesis.</text>
</comment>
<dbReference type="OrthoDB" id="2789670at2759"/>
<evidence type="ECO:0000256" key="5">
    <source>
        <dbReference type="ARBA" id="ARBA00022723"/>
    </source>
</evidence>
<dbReference type="GO" id="GO:0016705">
    <property type="term" value="F:oxidoreductase activity, acting on paired donors, with incorporation or reduction of molecular oxygen"/>
    <property type="evidence" value="ECO:0007669"/>
    <property type="project" value="InterPro"/>
</dbReference>
<dbReference type="InterPro" id="IPR002401">
    <property type="entry name" value="Cyt_P450_E_grp-I"/>
</dbReference>
<evidence type="ECO:0000256" key="10">
    <source>
        <dbReference type="RuleBase" id="RU000461"/>
    </source>
</evidence>
<dbReference type="CDD" id="cd11065">
    <property type="entry name" value="CYP64-like"/>
    <property type="match status" value="1"/>
</dbReference>
<dbReference type="GO" id="GO:0005506">
    <property type="term" value="F:iron ion binding"/>
    <property type="evidence" value="ECO:0007669"/>
    <property type="project" value="InterPro"/>
</dbReference>
<dbReference type="EMBL" id="ML213507">
    <property type="protein sequence ID" value="TFK53786.1"/>
    <property type="molecule type" value="Genomic_DNA"/>
</dbReference>
<dbReference type="GO" id="GO:0020037">
    <property type="term" value="F:heme binding"/>
    <property type="evidence" value="ECO:0007669"/>
    <property type="project" value="InterPro"/>
</dbReference>
<dbReference type="SUPFAM" id="SSF48264">
    <property type="entry name" value="Cytochrome P450"/>
    <property type="match status" value="1"/>
</dbReference>
<keyword evidence="12" id="KW-1185">Reference proteome</keyword>
<dbReference type="Gene3D" id="1.10.630.10">
    <property type="entry name" value="Cytochrome P450"/>
    <property type="match status" value="1"/>
</dbReference>
<dbReference type="PRINTS" id="PR00385">
    <property type="entry name" value="P450"/>
</dbReference>
<keyword evidence="6 10" id="KW-0560">Oxidoreductase</keyword>
<evidence type="ECO:0000256" key="7">
    <source>
        <dbReference type="ARBA" id="ARBA00023004"/>
    </source>
</evidence>
<evidence type="ECO:0000313" key="11">
    <source>
        <dbReference type="EMBL" id="TFK53786.1"/>
    </source>
</evidence>
<feature type="binding site" description="axial binding residue" evidence="9">
    <location>
        <position position="438"/>
    </location>
    <ligand>
        <name>heme</name>
        <dbReference type="ChEBI" id="CHEBI:30413"/>
    </ligand>
    <ligandPart>
        <name>Fe</name>
        <dbReference type="ChEBI" id="CHEBI:18248"/>
    </ligandPart>
</feature>
<name>A0A5C3NBH1_9AGAM</name>
<dbReference type="GO" id="GO:0004497">
    <property type="term" value="F:monooxygenase activity"/>
    <property type="evidence" value="ECO:0007669"/>
    <property type="project" value="UniProtKB-KW"/>
</dbReference>
<dbReference type="PRINTS" id="PR00463">
    <property type="entry name" value="EP450I"/>
</dbReference>
<dbReference type="PROSITE" id="PS00086">
    <property type="entry name" value="CYTOCHROME_P450"/>
    <property type="match status" value="1"/>
</dbReference>
<keyword evidence="5 9" id="KW-0479">Metal-binding</keyword>
<reference evidence="11 12" key="1">
    <citation type="journal article" date="2019" name="Nat. Ecol. Evol.">
        <title>Megaphylogeny resolves global patterns of mushroom evolution.</title>
        <authorList>
            <person name="Varga T."/>
            <person name="Krizsan K."/>
            <person name="Foldi C."/>
            <person name="Dima B."/>
            <person name="Sanchez-Garcia M."/>
            <person name="Sanchez-Ramirez S."/>
            <person name="Szollosi G.J."/>
            <person name="Szarkandi J.G."/>
            <person name="Papp V."/>
            <person name="Albert L."/>
            <person name="Andreopoulos W."/>
            <person name="Angelini C."/>
            <person name="Antonin V."/>
            <person name="Barry K.W."/>
            <person name="Bougher N.L."/>
            <person name="Buchanan P."/>
            <person name="Buyck B."/>
            <person name="Bense V."/>
            <person name="Catcheside P."/>
            <person name="Chovatia M."/>
            <person name="Cooper J."/>
            <person name="Damon W."/>
            <person name="Desjardin D."/>
            <person name="Finy P."/>
            <person name="Geml J."/>
            <person name="Haridas S."/>
            <person name="Hughes K."/>
            <person name="Justo A."/>
            <person name="Karasinski D."/>
            <person name="Kautmanova I."/>
            <person name="Kiss B."/>
            <person name="Kocsube S."/>
            <person name="Kotiranta H."/>
            <person name="LaButti K.M."/>
            <person name="Lechner B.E."/>
            <person name="Liimatainen K."/>
            <person name="Lipzen A."/>
            <person name="Lukacs Z."/>
            <person name="Mihaltcheva S."/>
            <person name="Morgado L.N."/>
            <person name="Niskanen T."/>
            <person name="Noordeloos M.E."/>
            <person name="Ohm R.A."/>
            <person name="Ortiz-Santana B."/>
            <person name="Ovrebo C."/>
            <person name="Racz N."/>
            <person name="Riley R."/>
            <person name="Savchenko A."/>
            <person name="Shiryaev A."/>
            <person name="Soop K."/>
            <person name="Spirin V."/>
            <person name="Szebenyi C."/>
            <person name="Tomsovsky M."/>
            <person name="Tulloss R.E."/>
            <person name="Uehling J."/>
            <person name="Grigoriev I.V."/>
            <person name="Vagvolgyi C."/>
            <person name="Papp T."/>
            <person name="Martin F.M."/>
            <person name="Miettinen O."/>
            <person name="Hibbett D.S."/>
            <person name="Nagy L.G."/>
        </authorList>
    </citation>
    <scope>NUCLEOTIDE SEQUENCE [LARGE SCALE GENOMIC DNA]</scope>
    <source>
        <strain evidence="11 12">OMC1185</strain>
    </source>
</reference>
<evidence type="ECO:0000256" key="1">
    <source>
        <dbReference type="ARBA" id="ARBA00001971"/>
    </source>
</evidence>
<evidence type="ECO:0000256" key="2">
    <source>
        <dbReference type="ARBA" id="ARBA00005179"/>
    </source>
</evidence>
<protein>
    <submittedName>
        <fullName evidence="11">Cytochrome P450</fullName>
    </submittedName>
</protein>
<gene>
    <name evidence="11" type="ORF">OE88DRAFT_1656095</name>
</gene>
<dbReference type="InterPro" id="IPR001128">
    <property type="entry name" value="Cyt_P450"/>
</dbReference>
<dbReference type="PANTHER" id="PTHR46300">
    <property type="entry name" value="P450, PUTATIVE (EUROFUNG)-RELATED-RELATED"/>
    <property type="match status" value="1"/>
</dbReference>
<evidence type="ECO:0000256" key="4">
    <source>
        <dbReference type="ARBA" id="ARBA00022617"/>
    </source>
</evidence>
<dbReference type="Pfam" id="PF00067">
    <property type="entry name" value="p450"/>
    <property type="match status" value="1"/>
</dbReference>
<dbReference type="PANTHER" id="PTHR46300:SF7">
    <property type="entry name" value="P450, PUTATIVE (EUROFUNG)-RELATED"/>
    <property type="match status" value="1"/>
</dbReference>
<evidence type="ECO:0000256" key="9">
    <source>
        <dbReference type="PIRSR" id="PIRSR602401-1"/>
    </source>
</evidence>
<dbReference type="AlphaFoldDB" id="A0A5C3NBH1"/>
<comment type="cofactor">
    <cofactor evidence="1 9">
        <name>heme</name>
        <dbReference type="ChEBI" id="CHEBI:30413"/>
    </cofactor>
</comment>
<organism evidence="11 12">
    <name type="scientific">Heliocybe sulcata</name>
    <dbReference type="NCBI Taxonomy" id="5364"/>
    <lineage>
        <taxon>Eukaryota</taxon>
        <taxon>Fungi</taxon>
        <taxon>Dikarya</taxon>
        <taxon>Basidiomycota</taxon>
        <taxon>Agaricomycotina</taxon>
        <taxon>Agaricomycetes</taxon>
        <taxon>Gloeophyllales</taxon>
        <taxon>Gloeophyllaceae</taxon>
        <taxon>Heliocybe</taxon>
    </lineage>
</organism>
<keyword evidence="7 9" id="KW-0408">Iron</keyword>
<dbReference type="STRING" id="5364.A0A5C3NBH1"/>
<dbReference type="InterPro" id="IPR017972">
    <property type="entry name" value="Cyt_P450_CS"/>
</dbReference>